<evidence type="ECO:0000259" key="2">
    <source>
        <dbReference type="Pfam" id="PF13460"/>
    </source>
</evidence>
<proteinExistence type="predicted"/>
<name>A0A4R6UY07_9PSEU</name>
<dbReference type="InterPro" id="IPR051207">
    <property type="entry name" value="ComplexI_NDUFA9_subunit"/>
</dbReference>
<organism evidence="3 4">
    <name type="scientific">Actinomycetospora succinea</name>
    <dbReference type="NCBI Taxonomy" id="663603"/>
    <lineage>
        <taxon>Bacteria</taxon>
        <taxon>Bacillati</taxon>
        <taxon>Actinomycetota</taxon>
        <taxon>Actinomycetes</taxon>
        <taxon>Pseudonocardiales</taxon>
        <taxon>Pseudonocardiaceae</taxon>
        <taxon>Actinomycetospora</taxon>
    </lineage>
</organism>
<dbReference type="SUPFAM" id="SSF51735">
    <property type="entry name" value="NAD(P)-binding Rossmann-fold domains"/>
    <property type="match status" value="1"/>
</dbReference>
<dbReference type="EMBL" id="SNYO01000009">
    <property type="protein sequence ID" value="TDQ50929.1"/>
    <property type="molecule type" value="Genomic_DNA"/>
</dbReference>
<dbReference type="Proteomes" id="UP000295705">
    <property type="component" value="Unassembled WGS sequence"/>
</dbReference>
<keyword evidence="4" id="KW-1185">Reference proteome</keyword>
<evidence type="ECO:0000256" key="1">
    <source>
        <dbReference type="SAM" id="MobiDB-lite"/>
    </source>
</evidence>
<dbReference type="Pfam" id="PF11066">
    <property type="entry name" value="DUF2867"/>
    <property type="match status" value="1"/>
</dbReference>
<dbReference type="SUPFAM" id="SSF55961">
    <property type="entry name" value="Bet v1-like"/>
    <property type="match status" value="1"/>
</dbReference>
<comment type="caution">
    <text evidence="3">The sequence shown here is derived from an EMBL/GenBank/DDBJ whole genome shotgun (WGS) entry which is preliminary data.</text>
</comment>
<accession>A0A4R6UY07</accession>
<dbReference type="InterPro" id="IPR021295">
    <property type="entry name" value="DUF2867"/>
</dbReference>
<evidence type="ECO:0000313" key="3">
    <source>
        <dbReference type="EMBL" id="TDQ50929.1"/>
    </source>
</evidence>
<gene>
    <name evidence="3" type="ORF">EV188_109138</name>
</gene>
<dbReference type="PANTHER" id="PTHR12126:SF11">
    <property type="entry name" value="NADH DEHYDROGENASE [UBIQUINONE] 1 ALPHA SUBCOMPLEX SUBUNIT 9, MITOCHONDRIAL"/>
    <property type="match status" value="1"/>
</dbReference>
<dbReference type="InterPro" id="IPR036291">
    <property type="entry name" value="NAD(P)-bd_dom_sf"/>
</dbReference>
<protein>
    <submittedName>
        <fullName evidence="3">Uncharacterized protein YbjT (DUF2867 family)</fullName>
    </submittedName>
</protein>
<dbReference type="InterPro" id="IPR016040">
    <property type="entry name" value="NAD(P)-bd_dom"/>
</dbReference>
<dbReference type="AlphaFoldDB" id="A0A4R6UY07"/>
<reference evidence="3 4" key="1">
    <citation type="submission" date="2019-03" db="EMBL/GenBank/DDBJ databases">
        <title>Genomic Encyclopedia of Type Strains, Phase IV (KMG-IV): sequencing the most valuable type-strain genomes for metagenomic binning, comparative biology and taxonomic classification.</title>
        <authorList>
            <person name="Goeker M."/>
        </authorList>
    </citation>
    <scope>NUCLEOTIDE SEQUENCE [LARGE SCALE GENOMIC DNA]</scope>
    <source>
        <strain evidence="3 4">DSM 45775</strain>
    </source>
</reference>
<dbReference type="GO" id="GO:0044877">
    <property type="term" value="F:protein-containing complex binding"/>
    <property type="evidence" value="ECO:0007669"/>
    <property type="project" value="TreeGrafter"/>
</dbReference>
<dbReference type="PANTHER" id="PTHR12126">
    <property type="entry name" value="NADH-UBIQUINONE OXIDOREDUCTASE 39 KDA SUBUNIT-RELATED"/>
    <property type="match status" value="1"/>
</dbReference>
<dbReference type="Gene3D" id="3.40.50.720">
    <property type="entry name" value="NAD(P)-binding Rossmann-like Domain"/>
    <property type="match status" value="1"/>
</dbReference>
<feature type="compositionally biased region" description="Polar residues" evidence="1">
    <location>
        <begin position="328"/>
        <end position="337"/>
    </location>
</feature>
<sequence>MRCAVIGGTGYVGVRLVRRLLDEGHDVAVLVRSRAKLAATGWAEQVDAVDGDLADPEAVAALVAGADAVVHLAHALERPDFPERDRAAAWAVSTAAADAGVRRLVYLGGLRPSSSGASRHLSSRAEVADVFLAGDVPTAALEASIVVGSGSTSFEMIRYLAERVPVLPAVPWLAHRTQPIAIADVLHYLVGALALPAEVNRRFDVGGPDVLTYLDLVRRYLRLAGLPQGVVVPVPVPVPPGGPALAGRVVEALTPLSRELATPLIESLADDLVCAEEDVLTVIGPPPGGRTTYDAAVRAALGQRSEPSSITDDPALAGPTDPAGSGGTVHTWSTTEPSPADVTELWSVVDGIGGDAGWFVPLGAWTVWGWADQLLGGVGGYRGRPRARALAVGDVVDGWCVEAVEPGVRLRLRSEMRTPGRLTLELAADPDVSGHGSHLRLTVRFVPTGLAGLVYGRALLAGAPAVFGTMARGIAARAAVIPLAPPRP</sequence>
<evidence type="ECO:0000313" key="4">
    <source>
        <dbReference type="Proteomes" id="UP000295705"/>
    </source>
</evidence>
<dbReference type="Pfam" id="PF13460">
    <property type="entry name" value="NAD_binding_10"/>
    <property type="match status" value="1"/>
</dbReference>
<feature type="domain" description="NAD(P)-binding" evidence="2">
    <location>
        <begin position="7"/>
        <end position="111"/>
    </location>
</feature>
<feature type="region of interest" description="Disordered" evidence="1">
    <location>
        <begin position="303"/>
        <end position="338"/>
    </location>
</feature>